<feature type="domain" description="Glycosyl transferase family 1" evidence="2">
    <location>
        <begin position="185"/>
        <end position="340"/>
    </location>
</feature>
<dbReference type="Proteomes" id="UP001159387">
    <property type="component" value="Unassembled WGS sequence"/>
</dbReference>
<keyword evidence="1" id="KW-0472">Membrane</keyword>
<dbReference type="InterPro" id="IPR001296">
    <property type="entry name" value="Glyco_trans_1"/>
</dbReference>
<dbReference type="Gene3D" id="3.40.50.2000">
    <property type="entry name" value="Glycogen Phosphorylase B"/>
    <property type="match status" value="1"/>
</dbReference>
<evidence type="ECO:0000259" key="2">
    <source>
        <dbReference type="Pfam" id="PF00534"/>
    </source>
</evidence>
<dbReference type="EMBL" id="JANQDH010000024">
    <property type="protein sequence ID" value="MDH6059570.1"/>
    <property type="molecule type" value="Genomic_DNA"/>
</dbReference>
<evidence type="ECO:0000313" key="4">
    <source>
        <dbReference type="Proteomes" id="UP001159387"/>
    </source>
</evidence>
<evidence type="ECO:0000313" key="3">
    <source>
        <dbReference type="EMBL" id="MDH6059570.1"/>
    </source>
</evidence>
<sequence length="379" mass="43141">MMKKIAIYYPCFMGGGAEAVGLWMIQALKDNHEITLFTLGNIQLEQLNSMYGTSISKENIKLKTILPKFLDVLCYIIMAKSQDINTLFIHLLIRVFKQHSHEYDLVISAYNATDMGQPGIQYIHWIKVIEGKAFHRKISGFSQEQLVSNISITNSYCVAGHIKKHYGISANVVYPPVVIDTPNIPWSEKENAFICSGRIAEPKQPHKIIKILKLVRERGFDIQLHITGGGGSFYEWKYTNLVKKMVQENSSWITLHQNLPYQEYIEVLAKCKYGIHFKKEPFGISIAEMVKAGAIPFVRSEGGQVEIVGENLQELFFDQEEEAVEKIINVLSSSEKQNKLLQSLTTQRNLFSTQRFTSEINDLVTSYFDTQATKLTSKS</sequence>
<dbReference type="Pfam" id="PF00534">
    <property type="entry name" value="Glycos_transf_1"/>
    <property type="match status" value="1"/>
</dbReference>
<protein>
    <submittedName>
        <fullName evidence="3">Glycosyltransferase family 4 protein</fullName>
    </submittedName>
</protein>
<keyword evidence="1" id="KW-1133">Transmembrane helix</keyword>
<evidence type="ECO:0000256" key="1">
    <source>
        <dbReference type="SAM" id="Phobius"/>
    </source>
</evidence>
<proteinExistence type="predicted"/>
<dbReference type="InterPro" id="IPR038013">
    <property type="entry name" value="ALG11"/>
</dbReference>
<dbReference type="GO" id="GO:0004377">
    <property type="term" value="F:GDP-Man:Man(3)GlcNAc(2)-PP-Dol alpha-1,2-mannosyltransferase activity"/>
    <property type="evidence" value="ECO:0007669"/>
    <property type="project" value="InterPro"/>
</dbReference>
<dbReference type="AlphaFoldDB" id="A0AA43GPR7"/>
<dbReference type="GO" id="GO:0006487">
    <property type="term" value="P:protein N-linked glycosylation"/>
    <property type="evidence" value="ECO:0007669"/>
    <property type="project" value="TreeGrafter"/>
</dbReference>
<accession>A0AA43GPR7</accession>
<dbReference type="RefSeq" id="WP_280653582.1">
    <property type="nucleotide sequence ID" value="NZ_JANQDH010000024.1"/>
</dbReference>
<organism evidence="3 4">
    <name type="scientific">Chrysosporum bergii ANA360D</name>
    <dbReference type="NCBI Taxonomy" id="617107"/>
    <lineage>
        <taxon>Bacteria</taxon>
        <taxon>Bacillati</taxon>
        <taxon>Cyanobacteriota</taxon>
        <taxon>Cyanophyceae</taxon>
        <taxon>Nostocales</taxon>
        <taxon>Nodulariaceae</taxon>
        <taxon>Chrysosporum</taxon>
    </lineage>
</organism>
<name>A0AA43GPR7_9CYAN</name>
<dbReference type="SUPFAM" id="SSF53756">
    <property type="entry name" value="UDP-Glycosyltransferase/glycogen phosphorylase"/>
    <property type="match status" value="1"/>
</dbReference>
<dbReference type="GO" id="GO:0016020">
    <property type="term" value="C:membrane"/>
    <property type="evidence" value="ECO:0007669"/>
    <property type="project" value="TreeGrafter"/>
</dbReference>
<feature type="transmembrane region" description="Helical" evidence="1">
    <location>
        <begin position="7"/>
        <end position="25"/>
    </location>
</feature>
<dbReference type="PANTHER" id="PTHR45919:SF1">
    <property type="entry name" value="GDP-MAN:MAN(3)GLCNAC(2)-PP-DOL ALPHA-1,2-MANNOSYLTRANSFERASE"/>
    <property type="match status" value="1"/>
</dbReference>
<comment type="caution">
    <text evidence="3">The sequence shown here is derived from an EMBL/GenBank/DDBJ whole genome shotgun (WGS) entry which is preliminary data.</text>
</comment>
<dbReference type="CDD" id="cd03801">
    <property type="entry name" value="GT4_PimA-like"/>
    <property type="match status" value="1"/>
</dbReference>
<dbReference type="PANTHER" id="PTHR45919">
    <property type="entry name" value="GDP-MAN:MAN(3)GLCNAC(2)-PP-DOL ALPHA-1,2-MANNOSYLTRANSFERASE"/>
    <property type="match status" value="1"/>
</dbReference>
<keyword evidence="1" id="KW-0812">Transmembrane</keyword>
<reference evidence="3 4" key="1">
    <citation type="journal article" date="2023" name="J. Phycol.">
        <title>Chrysosporum ovalisporum is synonymous with the true-branching cyanobacterium Umezakia natans (Nostocales/Aphanizomenonaceae).</title>
        <authorList>
            <person name="McGregor G.B."/>
            <person name="Sendall B.C."/>
            <person name="Niiyama Y."/>
            <person name="Tuji A."/>
            <person name="Willis A."/>
        </authorList>
    </citation>
    <scope>NUCLEOTIDE SEQUENCE [LARGE SCALE GENOMIC DNA]</scope>
    <source>
        <strain evidence="3 4">ANA360D</strain>
    </source>
</reference>
<gene>
    <name evidence="3" type="ORF">NWP17_03805</name>
</gene>
<keyword evidence="4" id="KW-1185">Reference proteome</keyword>